<name>A0A166EQP2_9EURY</name>
<dbReference type="RefSeq" id="WP_067258406.1">
    <property type="nucleotide sequence ID" value="NZ_LWMW01000084.1"/>
</dbReference>
<gene>
    <name evidence="1" type="ORF">MBCUT_04560</name>
</gene>
<keyword evidence="2" id="KW-1185">Reference proteome</keyword>
<dbReference type="EMBL" id="LWMW01000084">
    <property type="protein sequence ID" value="KZX16905.1"/>
    <property type="molecule type" value="Genomic_DNA"/>
</dbReference>
<evidence type="ECO:0000313" key="1">
    <source>
        <dbReference type="EMBL" id="KZX16905.1"/>
    </source>
</evidence>
<dbReference type="AlphaFoldDB" id="A0A166EQP2"/>
<protein>
    <submittedName>
        <fullName evidence="1">Uncharacterized protein</fullName>
    </submittedName>
</protein>
<proteinExistence type="predicted"/>
<dbReference type="Proteomes" id="UP000077275">
    <property type="component" value="Unassembled WGS sequence"/>
</dbReference>
<accession>A0A166EQP2</accession>
<evidence type="ECO:0000313" key="2">
    <source>
        <dbReference type="Proteomes" id="UP000077275"/>
    </source>
</evidence>
<dbReference type="OrthoDB" id="383350at2157"/>
<reference evidence="1 2" key="1">
    <citation type="submission" date="2016-04" db="EMBL/GenBank/DDBJ databases">
        <title>Genome sequence of Methanobrevibacter cuticularis DSM 11139.</title>
        <authorList>
            <person name="Poehlein A."/>
            <person name="Seedorf H."/>
            <person name="Daniel R."/>
        </authorList>
    </citation>
    <scope>NUCLEOTIDE SEQUENCE [LARGE SCALE GENOMIC DNA]</scope>
    <source>
        <strain evidence="1 2">DSM 11139</strain>
    </source>
</reference>
<organism evidence="1 2">
    <name type="scientific">Methanobrevibacter cuticularis</name>
    <dbReference type="NCBI Taxonomy" id="47311"/>
    <lineage>
        <taxon>Archaea</taxon>
        <taxon>Methanobacteriati</taxon>
        <taxon>Methanobacteriota</taxon>
        <taxon>Methanomada group</taxon>
        <taxon>Methanobacteria</taxon>
        <taxon>Methanobacteriales</taxon>
        <taxon>Methanobacteriaceae</taxon>
        <taxon>Methanobrevibacter</taxon>
    </lineage>
</organism>
<comment type="caution">
    <text evidence="1">The sequence shown here is derived from an EMBL/GenBank/DDBJ whole genome shotgun (WGS) entry which is preliminary data.</text>
</comment>
<dbReference type="PATRIC" id="fig|47311.3.peg.527"/>
<sequence length="387" mass="44082">MEANKFILIIIISLGVLIALSASLPVTAVTVKKLGTVKVDSQSTILVDNDNAPKFVKSPKTYGQSKRFAKTKGFEIKKNKIKTKEGKKYAYITKYFLPTFWKKINGQGKTNEYWYNCQSITIHGKYMYVLSSSGYNLNKGFIIRYNMKLLDKYNADNGKGLASLRKLGAKLRDKKPLTKQEKRLKKAIKIGPIFKVGHGQSLTLNPKTKSLWMWQDANHNSSILKLMQISKVSLKPLKAYKFSISYNGRKLHQFFNLAFDKNGNFYMNRNIKLSSSKFPSLMIFTGKITKNMTNIQIKLLTIIKNSPGTYSQSIAINPINNRLYLVSDGVFYSIPINKLINGTLTKNDFHYSVFSTTREFEGITFDNYGKSYLLILRGTEVLKSNRI</sequence>